<dbReference type="EMBL" id="OV696701">
    <property type="protein sequence ID" value="CAH1248626.1"/>
    <property type="molecule type" value="Genomic_DNA"/>
</dbReference>
<dbReference type="AlphaFoldDB" id="A0A8J9Z7B0"/>
<accession>A0A8J9Z7B0</accession>
<proteinExistence type="predicted"/>
<organism evidence="1 2">
    <name type="scientific">Branchiostoma lanceolatum</name>
    <name type="common">Common lancelet</name>
    <name type="synonym">Amphioxus lanceolatum</name>
    <dbReference type="NCBI Taxonomy" id="7740"/>
    <lineage>
        <taxon>Eukaryota</taxon>
        <taxon>Metazoa</taxon>
        <taxon>Chordata</taxon>
        <taxon>Cephalochordata</taxon>
        <taxon>Leptocardii</taxon>
        <taxon>Amphioxiformes</taxon>
        <taxon>Branchiostomatidae</taxon>
        <taxon>Branchiostoma</taxon>
    </lineage>
</organism>
<reference evidence="1" key="1">
    <citation type="submission" date="2022-01" db="EMBL/GenBank/DDBJ databases">
        <authorList>
            <person name="Braso-Vives M."/>
        </authorList>
    </citation>
    <scope>NUCLEOTIDE SEQUENCE</scope>
</reference>
<name>A0A8J9Z7B0_BRALA</name>
<protein>
    <submittedName>
        <fullName evidence="1">Hypp8323 protein</fullName>
    </submittedName>
</protein>
<evidence type="ECO:0000313" key="1">
    <source>
        <dbReference type="EMBL" id="CAH1248626.1"/>
    </source>
</evidence>
<evidence type="ECO:0000313" key="2">
    <source>
        <dbReference type="Proteomes" id="UP000838412"/>
    </source>
</evidence>
<keyword evidence="2" id="KW-1185">Reference proteome</keyword>
<dbReference type="OrthoDB" id="3341102at2759"/>
<dbReference type="Proteomes" id="UP000838412">
    <property type="component" value="Chromosome 16"/>
</dbReference>
<sequence>MGRQFTTYSEALQHLDLQRLSTRRQQLCIDFAVKAERSARFSKWLPLTRAIIDGFHAKRLTGEQGSLEPPRTVGEGNKAVTPNLSGLLKEPCGLQLYMQNLSYAGGVVNRIMAMGAARGLVMEKDRIVKRKGTKAARKIPDDFEKTRDIRQHDIPDEMILNWDQTGVNIVPVGSWNLRKKGLKSSPELDLLEKLRGANTRAVFVPAICTGELQPLDADGSINDLLKGYAAVFCQPHCRLLRKGEEDGSRHY</sequence>
<gene>
    <name evidence="1" type="primary">Hypp8323</name>
    <name evidence="1" type="ORF">BLAG_LOCUS9948</name>
</gene>